<protein>
    <recommendedName>
        <fullName evidence="2">Xylose isomerase-like TIM barrel domain-containing protein</fullName>
    </recommendedName>
</protein>
<proteinExistence type="predicted"/>
<organism evidence="3">
    <name type="scientific">uncultured Thermomicrobiales bacterium</name>
    <dbReference type="NCBI Taxonomy" id="1645740"/>
    <lineage>
        <taxon>Bacteria</taxon>
        <taxon>Pseudomonadati</taxon>
        <taxon>Thermomicrobiota</taxon>
        <taxon>Thermomicrobia</taxon>
        <taxon>Thermomicrobiales</taxon>
        <taxon>environmental samples</taxon>
    </lineage>
</organism>
<dbReference type="PANTHER" id="PTHR43489:SF7">
    <property type="entry name" value="3-DEHYDRO-D-GULOSIDE 4-EPIMERASE-RELATED"/>
    <property type="match status" value="1"/>
</dbReference>
<dbReference type="InterPro" id="IPR050417">
    <property type="entry name" value="Sugar_Epim/Isomerase"/>
</dbReference>
<evidence type="ECO:0000259" key="2">
    <source>
        <dbReference type="Pfam" id="PF01261"/>
    </source>
</evidence>
<dbReference type="AlphaFoldDB" id="A0A6J4VE79"/>
<feature type="domain" description="Xylose isomerase-like TIM barrel" evidence="2">
    <location>
        <begin position="34"/>
        <end position="271"/>
    </location>
</feature>
<dbReference type="Gene3D" id="3.20.20.150">
    <property type="entry name" value="Divalent-metal-dependent TIM barrel enzymes"/>
    <property type="match status" value="1"/>
</dbReference>
<keyword evidence="1" id="KW-0413">Isomerase</keyword>
<dbReference type="PANTHER" id="PTHR43489">
    <property type="entry name" value="ISOMERASE"/>
    <property type="match status" value="1"/>
</dbReference>
<evidence type="ECO:0000256" key="1">
    <source>
        <dbReference type="ARBA" id="ARBA00023235"/>
    </source>
</evidence>
<evidence type="ECO:0000313" key="3">
    <source>
        <dbReference type="EMBL" id="CAA9576616.1"/>
    </source>
</evidence>
<reference evidence="3" key="1">
    <citation type="submission" date="2020-02" db="EMBL/GenBank/DDBJ databases">
        <authorList>
            <person name="Meier V. D."/>
        </authorList>
    </citation>
    <scope>NUCLEOTIDE SEQUENCE</scope>
    <source>
        <strain evidence="3">AVDCRST_MAG88</strain>
    </source>
</reference>
<dbReference type="EMBL" id="CADCWM010000694">
    <property type="protein sequence ID" value="CAA9576616.1"/>
    <property type="molecule type" value="Genomic_DNA"/>
</dbReference>
<dbReference type="InterPro" id="IPR036237">
    <property type="entry name" value="Xyl_isomerase-like_sf"/>
</dbReference>
<gene>
    <name evidence="3" type="ORF">AVDCRST_MAG88-2875</name>
</gene>
<accession>A0A6J4VE79</accession>
<dbReference type="SUPFAM" id="SSF51658">
    <property type="entry name" value="Xylose isomerase-like"/>
    <property type="match status" value="1"/>
</dbReference>
<dbReference type="Pfam" id="PF01261">
    <property type="entry name" value="AP_endonuc_2"/>
    <property type="match status" value="1"/>
</dbReference>
<dbReference type="InterPro" id="IPR013022">
    <property type="entry name" value="Xyl_isomerase-like_TIM-brl"/>
</dbReference>
<name>A0A6J4VE79_9BACT</name>
<sequence length="276" mass="29704">MTSDGGARAGKGHGYVKLSCHELMLGNLPLAERFRLAREAGFDGIDLRGDLLRERVDEAARLVREEGFPVPAVYGRYRPHLLSAGVAERAEAVATLRGRLRDAARVGAGLLIVVPIGGAARIDVDRGQGVEEVELAVLLVLLRELADEARECGVAIVLEPLNRQQTHLLTSPAAAAALTRRLDDWVGTMGDTFHMDAEGQDMAEEVSAASDQLRLIHLADQGRKLPGTGGIDFAPLLRQLRAIGYDGFYGFECTGPFTVEQLRASVGFIRDRAGAA</sequence>
<dbReference type="GO" id="GO:0016853">
    <property type="term" value="F:isomerase activity"/>
    <property type="evidence" value="ECO:0007669"/>
    <property type="project" value="UniProtKB-KW"/>
</dbReference>